<proteinExistence type="predicted"/>
<dbReference type="Proteomes" id="UP000443423">
    <property type="component" value="Unassembled WGS sequence"/>
</dbReference>
<dbReference type="OrthoDB" id="193731at2157"/>
<sequence length="315" mass="32510">MHSDVGVTVVADVVLVTVTFENTDSVAQRVRLRNRLDGPVLPPRRAGVPEPGWDDDGFEGAVPAESTVALGYASPIDGDSTPSSDTDPESVVDIDVLGRNPDTDTAAVSSTDAIRRLGPSRPPADAVPAAEPLDIALARGDCSEEPDEHTADETVSLESPTSPSEPADSPSESVDSSSELVDSSSESATLPPEPTDEDVAVAVSAASNSTEESVSAPAATSAATTSAATTSTAQTSDYSSFLVAVERRIELAERLDGASVREAADAFETSDVSVDSVASLDADRARLRRLAAHATKLADRAADADPDVDSLRRVA</sequence>
<feature type="compositionally biased region" description="Low complexity" evidence="1">
    <location>
        <begin position="74"/>
        <end position="85"/>
    </location>
</feature>
<dbReference type="EMBL" id="WKJQ01000001">
    <property type="protein sequence ID" value="MRW96552.1"/>
    <property type="molecule type" value="Genomic_DNA"/>
</dbReference>
<feature type="compositionally biased region" description="Low complexity" evidence="1">
    <location>
        <begin position="158"/>
        <end position="189"/>
    </location>
</feature>
<keyword evidence="4" id="KW-1185">Reference proteome</keyword>
<evidence type="ECO:0000256" key="1">
    <source>
        <dbReference type="SAM" id="MobiDB-lite"/>
    </source>
</evidence>
<protein>
    <recommendedName>
        <fullName evidence="2">DUF8080 domain-containing protein</fullName>
    </recommendedName>
</protein>
<comment type="caution">
    <text evidence="3">The sequence shown here is derived from an EMBL/GenBank/DDBJ whole genome shotgun (WGS) entry which is preliminary data.</text>
</comment>
<gene>
    <name evidence="3" type="ORF">GJR99_08205</name>
</gene>
<feature type="domain" description="DUF8080" evidence="2">
    <location>
        <begin position="239"/>
        <end position="305"/>
    </location>
</feature>
<feature type="compositionally biased region" description="Low complexity" evidence="1">
    <location>
        <begin position="200"/>
        <end position="235"/>
    </location>
</feature>
<dbReference type="InterPro" id="IPR057179">
    <property type="entry name" value="DUF7857"/>
</dbReference>
<dbReference type="AlphaFoldDB" id="A0A6A8G7N5"/>
<evidence type="ECO:0000313" key="4">
    <source>
        <dbReference type="Proteomes" id="UP000443423"/>
    </source>
</evidence>
<accession>A0A6A8G7N5</accession>
<organism evidence="3 4">
    <name type="scientific">Haloferax marinum</name>
    <dbReference type="NCBI Taxonomy" id="2666143"/>
    <lineage>
        <taxon>Archaea</taxon>
        <taxon>Methanobacteriati</taxon>
        <taxon>Methanobacteriota</taxon>
        <taxon>Stenosarchaea group</taxon>
        <taxon>Halobacteria</taxon>
        <taxon>Halobacteriales</taxon>
        <taxon>Haloferacaceae</taxon>
        <taxon>Haloferax</taxon>
    </lineage>
</organism>
<name>A0A6A8G7N5_9EURY</name>
<evidence type="ECO:0000259" key="2">
    <source>
        <dbReference type="Pfam" id="PF26296"/>
    </source>
</evidence>
<feature type="region of interest" description="Disordered" evidence="1">
    <location>
        <begin position="142"/>
        <end position="235"/>
    </location>
</feature>
<evidence type="ECO:0000313" key="3">
    <source>
        <dbReference type="EMBL" id="MRW96552.1"/>
    </source>
</evidence>
<dbReference type="Pfam" id="PF25256">
    <property type="entry name" value="DUF7857"/>
    <property type="match status" value="1"/>
</dbReference>
<reference evidence="3 4" key="1">
    <citation type="submission" date="2019-11" db="EMBL/GenBank/DDBJ databases">
        <title>Whole genome sequence of Haloferax sp. MBLA0078.</title>
        <authorList>
            <person name="Seo M.-J."/>
            <person name="Cho E.-S."/>
        </authorList>
    </citation>
    <scope>NUCLEOTIDE SEQUENCE [LARGE SCALE GENOMIC DNA]</scope>
    <source>
        <strain evidence="3 4">MBLA0078</strain>
    </source>
</reference>
<feature type="region of interest" description="Disordered" evidence="1">
    <location>
        <begin position="72"/>
        <end position="129"/>
    </location>
</feature>
<dbReference type="RefSeq" id="WP_151111052.1">
    <property type="nucleotide sequence ID" value="NZ_WKJQ01000001.1"/>
</dbReference>
<dbReference type="InterPro" id="IPR058393">
    <property type="entry name" value="DUF8080"/>
</dbReference>
<dbReference type="Pfam" id="PF26296">
    <property type="entry name" value="DUF8080"/>
    <property type="match status" value="1"/>
</dbReference>